<feature type="binding site" evidence="4">
    <location>
        <position position="250"/>
    </location>
    <ligand>
        <name>Mn(2+)</name>
        <dbReference type="ChEBI" id="CHEBI:29035"/>
        <label>1</label>
    </ligand>
</feature>
<sequence length="332" mass="38074">MFSKLAIKTTGSTFFSQQTIRAFHRPVHIIGFPFAGGQQRPGPEEAPKWLFEQEWLHQMEKKGGVSKEMIQVTNQKCNQAQDKDILEGHRKGERNWNNVYESCDRLEKATAKSLLAKQYPVVFGGDHSQGIGSIMGMKQVWPQTRILWVDAHIDANTPQSTLTGDLHGGPVAYVAGLTQWGKKPVLSLKHLIYFGIRQWEPEEMVLIEQEKIPWYESKLCTVERLPQIKAEVEKYFYPDGKKQPYWISFDIDGVDYQQFASTGTPENQGIPLDFMLAFFDTFIPESVGMDLTEVNFLLSSGETTERDKRIVRQLIEKITDVVHREKPHYTLP</sequence>
<dbReference type="Gene3D" id="3.40.800.10">
    <property type="entry name" value="Ureohydrolase domain"/>
    <property type="match status" value="1"/>
</dbReference>
<evidence type="ECO:0008006" key="8">
    <source>
        <dbReference type="Google" id="ProtNLM"/>
    </source>
</evidence>
<evidence type="ECO:0000256" key="1">
    <source>
        <dbReference type="ARBA" id="ARBA00022723"/>
    </source>
</evidence>
<name>A0A8J8T017_HALGN</name>
<dbReference type="PIRSF" id="PIRSF036979">
    <property type="entry name" value="Arginase"/>
    <property type="match status" value="1"/>
</dbReference>
<dbReference type="OrthoDB" id="288726at2759"/>
<dbReference type="GO" id="GO:0005829">
    <property type="term" value="C:cytosol"/>
    <property type="evidence" value="ECO:0007669"/>
    <property type="project" value="TreeGrafter"/>
</dbReference>
<dbReference type="PRINTS" id="PR00116">
    <property type="entry name" value="ARGINASE"/>
</dbReference>
<reference evidence="6" key="1">
    <citation type="submission" date="2019-06" db="EMBL/GenBank/DDBJ databases">
        <authorList>
            <person name="Zheng W."/>
        </authorList>
    </citation>
    <scope>NUCLEOTIDE SEQUENCE</scope>
    <source>
        <strain evidence="6">QDHG01</strain>
    </source>
</reference>
<dbReference type="Proteomes" id="UP000785679">
    <property type="component" value="Unassembled WGS sequence"/>
</dbReference>
<evidence type="ECO:0000313" key="7">
    <source>
        <dbReference type="Proteomes" id="UP000785679"/>
    </source>
</evidence>
<feature type="binding site" evidence="4">
    <location>
        <position position="150"/>
    </location>
    <ligand>
        <name>Mn(2+)</name>
        <dbReference type="ChEBI" id="CHEBI:29035"/>
        <label>1</label>
    </ligand>
</feature>
<feature type="binding site" evidence="4">
    <location>
        <position position="127"/>
    </location>
    <ligand>
        <name>Mn(2+)</name>
        <dbReference type="ChEBI" id="CHEBI:29035"/>
        <label>1</label>
    </ligand>
</feature>
<dbReference type="PROSITE" id="PS51409">
    <property type="entry name" value="ARGINASE_2"/>
    <property type="match status" value="1"/>
</dbReference>
<feature type="binding site" evidence="4">
    <location>
        <position position="152"/>
    </location>
    <ligand>
        <name>Mn(2+)</name>
        <dbReference type="ChEBI" id="CHEBI:29035"/>
        <label>1</label>
    </ligand>
</feature>
<accession>A0A8J8T017</accession>
<dbReference type="Pfam" id="PF00491">
    <property type="entry name" value="Arginase"/>
    <property type="match status" value="1"/>
</dbReference>
<dbReference type="SUPFAM" id="SSF52768">
    <property type="entry name" value="Arginase/deacetylase"/>
    <property type="match status" value="1"/>
</dbReference>
<evidence type="ECO:0000313" key="6">
    <source>
        <dbReference type="EMBL" id="TNV77192.1"/>
    </source>
</evidence>
<comment type="caution">
    <text evidence="6">The sequence shown here is derived from an EMBL/GenBank/DDBJ whole genome shotgun (WGS) entry which is preliminary data.</text>
</comment>
<evidence type="ECO:0000256" key="4">
    <source>
        <dbReference type="PIRSR" id="PIRSR036979-1"/>
    </source>
</evidence>
<comment type="cofactor">
    <cofactor evidence="4">
        <name>Mn(2+)</name>
        <dbReference type="ChEBI" id="CHEBI:29035"/>
    </cofactor>
    <text evidence="4">Binds 2 manganese ions per subunit.</text>
</comment>
<dbReference type="GO" id="GO:0004053">
    <property type="term" value="F:arginase activity"/>
    <property type="evidence" value="ECO:0007669"/>
    <property type="project" value="TreeGrafter"/>
</dbReference>
<dbReference type="GO" id="GO:0030145">
    <property type="term" value="F:manganese ion binding"/>
    <property type="evidence" value="ECO:0007669"/>
    <property type="project" value="TreeGrafter"/>
</dbReference>
<dbReference type="GO" id="GO:0005634">
    <property type="term" value="C:nucleus"/>
    <property type="evidence" value="ECO:0007669"/>
    <property type="project" value="TreeGrafter"/>
</dbReference>
<feature type="binding site" evidence="4">
    <location>
        <position position="252"/>
    </location>
    <ligand>
        <name>Mn(2+)</name>
        <dbReference type="ChEBI" id="CHEBI:29035"/>
        <label>1</label>
    </ligand>
</feature>
<dbReference type="EMBL" id="RRYP01012320">
    <property type="protein sequence ID" value="TNV77192.1"/>
    <property type="molecule type" value="Genomic_DNA"/>
</dbReference>
<protein>
    <recommendedName>
        <fullName evidence="8">Arginase</fullName>
    </recommendedName>
</protein>
<keyword evidence="3 4" id="KW-0464">Manganese</keyword>
<dbReference type="InterPro" id="IPR023696">
    <property type="entry name" value="Ureohydrolase_dom_sf"/>
</dbReference>
<comment type="similarity">
    <text evidence="5">Belongs to the arginase family.</text>
</comment>
<organism evidence="6 7">
    <name type="scientific">Halteria grandinella</name>
    <dbReference type="NCBI Taxonomy" id="5974"/>
    <lineage>
        <taxon>Eukaryota</taxon>
        <taxon>Sar</taxon>
        <taxon>Alveolata</taxon>
        <taxon>Ciliophora</taxon>
        <taxon>Intramacronucleata</taxon>
        <taxon>Spirotrichea</taxon>
        <taxon>Stichotrichia</taxon>
        <taxon>Sporadotrichida</taxon>
        <taxon>Halteriidae</taxon>
        <taxon>Halteria</taxon>
    </lineage>
</organism>
<evidence type="ECO:0000256" key="2">
    <source>
        <dbReference type="ARBA" id="ARBA00022801"/>
    </source>
</evidence>
<dbReference type="PANTHER" id="PTHR43782:SF3">
    <property type="entry name" value="ARGINASE"/>
    <property type="match status" value="1"/>
</dbReference>
<evidence type="ECO:0000256" key="5">
    <source>
        <dbReference type="PROSITE-ProRule" id="PRU00742"/>
    </source>
</evidence>
<keyword evidence="2" id="KW-0378">Hydrolase</keyword>
<keyword evidence="7" id="KW-1185">Reference proteome</keyword>
<dbReference type="PANTHER" id="PTHR43782">
    <property type="entry name" value="ARGINASE"/>
    <property type="match status" value="1"/>
</dbReference>
<proteinExistence type="inferred from homology"/>
<evidence type="ECO:0000256" key="3">
    <source>
        <dbReference type="ARBA" id="ARBA00023211"/>
    </source>
</evidence>
<feature type="binding site" evidence="4">
    <location>
        <position position="154"/>
    </location>
    <ligand>
        <name>Mn(2+)</name>
        <dbReference type="ChEBI" id="CHEBI:29035"/>
        <label>1</label>
    </ligand>
</feature>
<dbReference type="InterPro" id="IPR006035">
    <property type="entry name" value="Ureohydrolase"/>
</dbReference>
<dbReference type="AlphaFoldDB" id="A0A8J8T017"/>
<gene>
    <name evidence="6" type="ORF">FGO68_gene7854</name>
</gene>
<keyword evidence="1 4" id="KW-0479">Metal-binding</keyword>